<reference evidence="2" key="2">
    <citation type="submission" date="2018-05" db="EMBL/GenBank/DDBJ databases">
        <title>OpunRS2 (Oryza punctata Reference Sequence Version 2).</title>
        <authorList>
            <person name="Zhang J."/>
            <person name="Kudrna D."/>
            <person name="Lee S."/>
            <person name="Talag J."/>
            <person name="Welchert J."/>
            <person name="Wing R.A."/>
        </authorList>
    </citation>
    <scope>NUCLEOTIDE SEQUENCE [LARGE SCALE GENOMIC DNA]</scope>
</reference>
<name>A0A0E0JDV0_ORYPU</name>
<protein>
    <submittedName>
        <fullName evidence="2">Uncharacterized protein</fullName>
    </submittedName>
</protein>
<sequence>MSIASPSIALYLMSLPFLTPSPSLIPRSNMLPLNSTNCTASSDNNDVLYYLQRDGCRARQPGGEASPRKRPAWGRIRAESRRPTTAGAAEGRRRGGRDEEGVEGRGEEEGSPPQPEGLWSLDPWRSQPSTQRIKYPRSETNFEARSGLLVTPTDLTKRSSGCHVSRPVYLLRLAANLGSSSSKKAKYPPPALEDSTKEQVHARLPASKARWVRTAVARTNKWYQSQGGVNPKPNGPRVAASVVDALAAVEEGGVGCHSNKERVISTSRAATENEKIEEEENEGQDRRRSERGRVYDFTHHDSNLIVHLGLPKDTNHAHKYTLN</sequence>
<dbReference type="HOGENOM" id="CLU_861615_0_0_1"/>
<reference evidence="2" key="1">
    <citation type="submission" date="2015-04" db="UniProtKB">
        <authorList>
            <consortium name="EnsemblPlants"/>
        </authorList>
    </citation>
    <scope>IDENTIFICATION</scope>
</reference>
<feature type="region of interest" description="Disordered" evidence="1">
    <location>
        <begin position="57"/>
        <end position="138"/>
    </location>
</feature>
<evidence type="ECO:0000313" key="3">
    <source>
        <dbReference type="Proteomes" id="UP000026962"/>
    </source>
</evidence>
<feature type="compositionally biased region" description="Basic and acidic residues" evidence="1">
    <location>
        <begin position="90"/>
        <end position="108"/>
    </location>
</feature>
<evidence type="ECO:0000313" key="2">
    <source>
        <dbReference type="EnsemblPlants" id="OPUNC01G02230.1"/>
    </source>
</evidence>
<feature type="compositionally biased region" description="Polar residues" evidence="1">
    <location>
        <begin position="126"/>
        <end position="135"/>
    </location>
</feature>
<proteinExistence type="predicted"/>
<organism evidence="2">
    <name type="scientific">Oryza punctata</name>
    <name type="common">Red rice</name>
    <dbReference type="NCBI Taxonomy" id="4537"/>
    <lineage>
        <taxon>Eukaryota</taxon>
        <taxon>Viridiplantae</taxon>
        <taxon>Streptophyta</taxon>
        <taxon>Embryophyta</taxon>
        <taxon>Tracheophyta</taxon>
        <taxon>Spermatophyta</taxon>
        <taxon>Magnoliopsida</taxon>
        <taxon>Liliopsida</taxon>
        <taxon>Poales</taxon>
        <taxon>Poaceae</taxon>
        <taxon>BOP clade</taxon>
        <taxon>Oryzoideae</taxon>
        <taxon>Oryzeae</taxon>
        <taxon>Oryzinae</taxon>
        <taxon>Oryza</taxon>
    </lineage>
</organism>
<keyword evidence="3" id="KW-1185">Reference proteome</keyword>
<accession>A0A0E0JDV0</accession>
<evidence type="ECO:0000256" key="1">
    <source>
        <dbReference type="SAM" id="MobiDB-lite"/>
    </source>
</evidence>
<feature type="region of interest" description="Disordered" evidence="1">
    <location>
        <begin position="264"/>
        <end position="290"/>
    </location>
</feature>
<dbReference type="Gramene" id="OPUNC01G02230.1">
    <property type="protein sequence ID" value="OPUNC01G02230.1"/>
    <property type="gene ID" value="OPUNC01G02230"/>
</dbReference>
<dbReference type="EnsemblPlants" id="OPUNC01G02230.1">
    <property type="protein sequence ID" value="OPUNC01G02230.1"/>
    <property type="gene ID" value="OPUNC01G02230"/>
</dbReference>
<feature type="region of interest" description="Disordered" evidence="1">
    <location>
        <begin position="179"/>
        <end position="206"/>
    </location>
</feature>
<dbReference type="AlphaFoldDB" id="A0A0E0JDV0"/>
<dbReference type="Proteomes" id="UP000026962">
    <property type="component" value="Chromosome 1"/>
</dbReference>